<reference evidence="2 3" key="1">
    <citation type="journal article" date="2019" name="Int. J. Syst. Evol. Microbiol.">
        <title>The Global Catalogue of Microorganisms (GCM) 10K type strain sequencing project: providing services to taxonomists for standard genome sequencing and annotation.</title>
        <authorList>
            <consortium name="The Broad Institute Genomics Platform"/>
            <consortium name="The Broad Institute Genome Sequencing Center for Infectious Disease"/>
            <person name="Wu L."/>
            <person name="Ma J."/>
        </authorList>
    </citation>
    <scope>NUCLEOTIDE SEQUENCE [LARGE SCALE GENOMIC DNA]</scope>
    <source>
        <strain evidence="2 3">JCM 10977</strain>
    </source>
</reference>
<dbReference type="InterPro" id="IPR011009">
    <property type="entry name" value="Kinase-like_dom_sf"/>
</dbReference>
<dbReference type="InterPro" id="IPR002575">
    <property type="entry name" value="Aminoglycoside_PTrfase"/>
</dbReference>
<evidence type="ECO:0000313" key="3">
    <source>
        <dbReference type="Proteomes" id="UP001500542"/>
    </source>
</evidence>
<dbReference type="Gene3D" id="1.20.58.840">
    <property type="match status" value="1"/>
</dbReference>
<dbReference type="SUPFAM" id="SSF56112">
    <property type="entry name" value="Protein kinase-like (PK-like)"/>
    <property type="match status" value="1"/>
</dbReference>
<organism evidence="2 3">
    <name type="scientific">Kribbella koreensis</name>
    <dbReference type="NCBI Taxonomy" id="57909"/>
    <lineage>
        <taxon>Bacteria</taxon>
        <taxon>Bacillati</taxon>
        <taxon>Actinomycetota</taxon>
        <taxon>Actinomycetes</taxon>
        <taxon>Propionibacteriales</taxon>
        <taxon>Kribbellaceae</taxon>
        <taxon>Kribbella</taxon>
    </lineage>
</organism>
<proteinExistence type="predicted"/>
<accession>A0ABN1R694</accession>
<sequence length="310" mass="33306">MREWLAADFGIDFVTLIRVRHGADNAAEVWRATAVGGSEYAVKWTSGGTTAAYEVTSYLAEAGVRGVPAPIRTSTGALWTTREGRRLSLTPWIDGARASETGLTTDQWRQYGGLLAEVHSQAVPDRLRALLPPLNPINARMPALAGELGQRFATRAPEDDLEAELATTWLAHQGAVDALVERTAQPPAPGPRVICHADPHLGNALVTPEQLYLIDWDDAVLAPIEQDLLFMLGGMGSLGPTTEADRAAFFAGYGSAALDPTRLTYYRSARALEDVALWAEQAITGPDRAESLEILQEVLGPDGLVVQALS</sequence>
<name>A0ABN1R694_9ACTN</name>
<comment type="caution">
    <text evidence="2">The sequence shown here is derived from an EMBL/GenBank/DDBJ whole genome shotgun (WGS) entry which is preliminary data.</text>
</comment>
<dbReference type="Gene3D" id="1.10.510.10">
    <property type="entry name" value="Transferase(Phosphotransferase) domain 1"/>
    <property type="match status" value="1"/>
</dbReference>
<evidence type="ECO:0000313" key="2">
    <source>
        <dbReference type="EMBL" id="GAA0952185.1"/>
    </source>
</evidence>
<feature type="domain" description="Aminoglycoside phosphotransferase" evidence="1">
    <location>
        <begin position="17"/>
        <end position="260"/>
    </location>
</feature>
<dbReference type="RefSeq" id="WP_343976110.1">
    <property type="nucleotide sequence ID" value="NZ_BAAAHK010000013.1"/>
</dbReference>
<dbReference type="Gene3D" id="3.30.200.20">
    <property type="entry name" value="Phosphorylase Kinase, domain 1"/>
    <property type="match status" value="1"/>
</dbReference>
<evidence type="ECO:0000259" key="1">
    <source>
        <dbReference type="Pfam" id="PF01636"/>
    </source>
</evidence>
<protein>
    <submittedName>
        <fullName evidence="2">Aminoglycoside O-phosphotransferase APH(9)-Ia</fullName>
    </submittedName>
</protein>
<keyword evidence="3" id="KW-1185">Reference proteome</keyword>
<gene>
    <name evidence="2" type="primary">aph(9)-Ia</name>
    <name evidence="2" type="ORF">GCM10009554_54840</name>
</gene>
<dbReference type="EMBL" id="BAAAHK010000013">
    <property type="protein sequence ID" value="GAA0952185.1"/>
    <property type="molecule type" value="Genomic_DNA"/>
</dbReference>
<dbReference type="Proteomes" id="UP001500542">
    <property type="component" value="Unassembled WGS sequence"/>
</dbReference>
<dbReference type="Pfam" id="PF01636">
    <property type="entry name" value="APH"/>
    <property type="match status" value="1"/>
</dbReference>